<dbReference type="OrthoDB" id="674604at2759"/>
<name>A0A3D8QTY8_9HELO</name>
<dbReference type="Gene3D" id="3.40.50.1820">
    <property type="entry name" value="alpha/beta hydrolase"/>
    <property type="match status" value="1"/>
</dbReference>
<evidence type="ECO:0000313" key="3">
    <source>
        <dbReference type="EMBL" id="RDW65151.1"/>
    </source>
</evidence>
<keyword evidence="4" id="KW-1185">Reference proteome</keyword>
<feature type="transmembrane region" description="Helical" evidence="1">
    <location>
        <begin position="27"/>
        <end position="43"/>
    </location>
</feature>
<evidence type="ECO:0000313" key="4">
    <source>
        <dbReference type="Proteomes" id="UP000256328"/>
    </source>
</evidence>
<reference evidence="3 4" key="1">
    <citation type="journal article" date="2018" name="IMA Fungus">
        <title>IMA Genome-F 9: Draft genome sequence of Annulohypoxylon stygium, Aspergillus mulundensis, Berkeleyomyces basicola (syn. Thielaviopsis basicola), Ceratocystis smalleyi, two Cercospora beticola strains, Coleophoma cylindrospora, Fusarium fracticaudum, Phialophora cf. hyalina, and Morchella septimelata.</title>
        <authorList>
            <person name="Wingfield B.D."/>
            <person name="Bills G.F."/>
            <person name="Dong Y."/>
            <person name="Huang W."/>
            <person name="Nel W.J."/>
            <person name="Swalarsk-Parry B.S."/>
            <person name="Vaghefi N."/>
            <person name="Wilken P.M."/>
            <person name="An Z."/>
            <person name="de Beer Z.W."/>
            <person name="De Vos L."/>
            <person name="Chen L."/>
            <person name="Duong T.A."/>
            <person name="Gao Y."/>
            <person name="Hammerbacher A."/>
            <person name="Kikkert J.R."/>
            <person name="Li Y."/>
            <person name="Li H."/>
            <person name="Li K."/>
            <person name="Li Q."/>
            <person name="Liu X."/>
            <person name="Ma X."/>
            <person name="Naidoo K."/>
            <person name="Pethybridge S.J."/>
            <person name="Sun J."/>
            <person name="Steenkamp E.T."/>
            <person name="van der Nest M.A."/>
            <person name="van Wyk S."/>
            <person name="Wingfield M.J."/>
            <person name="Xiong C."/>
            <person name="Yue Q."/>
            <person name="Zhang X."/>
        </authorList>
    </citation>
    <scope>NUCLEOTIDE SEQUENCE [LARGE SCALE GENOMIC DNA]</scope>
    <source>
        <strain evidence="3 4">BP5796</strain>
    </source>
</reference>
<dbReference type="SUPFAM" id="SSF48452">
    <property type="entry name" value="TPR-like"/>
    <property type="match status" value="2"/>
</dbReference>
<feature type="domain" description="NB-ARC" evidence="2">
    <location>
        <begin position="401"/>
        <end position="571"/>
    </location>
</feature>
<evidence type="ECO:0000259" key="2">
    <source>
        <dbReference type="Pfam" id="PF00931"/>
    </source>
</evidence>
<dbReference type="InterPro" id="IPR029058">
    <property type="entry name" value="AB_hydrolase_fold"/>
</dbReference>
<dbReference type="GO" id="GO:0043531">
    <property type="term" value="F:ADP binding"/>
    <property type="evidence" value="ECO:0007669"/>
    <property type="project" value="InterPro"/>
</dbReference>
<dbReference type="SUPFAM" id="SSF52540">
    <property type="entry name" value="P-loop containing nucleoside triphosphate hydrolases"/>
    <property type="match status" value="1"/>
</dbReference>
<evidence type="ECO:0000256" key="1">
    <source>
        <dbReference type="SAM" id="Phobius"/>
    </source>
</evidence>
<dbReference type="Gene3D" id="1.25.40.10">
    <property type="entry name" value="Tetratricopeptide repeat domain"/>
    <property type="match status" value="2"/>
</dbReference>
<comment type="caution">
    <text evidence="3">The sequence shown here is derived from an EMBL/GenBank/DDBJ whole genome shotgun (WGS) entry which is preliminary data.</text>
</comment>
<protein>
    <recommendedName>
        <fullName evidence="2">NB-ARC domain-containing protein</fullName>
    </recommendedName>
</protein>
<accession>A0A3D8QTY8</accession>
<dbReference type="InterPro" id="IPR002182">
    <property type="entry name" value="NB-ARC"/>
</dbReference>
<dbReference type="AlphaFoldDB" id="A0A3D8QTY8"/>
<dbReference type="SUPFAM" id="SSF53474">
    <property type="entry name" value="alpha/beta-Hydrolases"/>
    <property type="match status" value="1"/>
</dbReference>
<dbReference type="InterPro" id="IPR052374">
    <property type="entry name" value="SERAC1"/>
</dbReference>
<sequence>MIFLIPTVLLALLIASLWSTNHYWRNLIVSWLATLGLTYFAFANYHDVTLMEQTYLFTLAVILLLWSILLTPMQLFVSTPEKRQPRAHVEILWDPICIGLATETVQADIIAVHGLGANAVSTWIDPVSGTHWLRDILPREFKESRIILVNHNTEWDAYAPIQSLRDYGQTILNSFSRLRVSEAERKRPLVLIGHSFGGILIKKALVLALEHSNDLRIRSVADAVGGVFFFGTPHKGSNLALLGILSSHFFYWRGSRSNLLEFVTPSSKQLEDLHLSFLTSYRYVYMCNLFETQEMKLFGVPLSLVVSKKSAVFDGHSSVALNANHRNMQKFTSDKDPNYHLFLDSLKEAMRFIKERATHDRSLQKYAVAFCLKGAPLIGNFIGRARQLQQMKVLLGLPHEMSRRRILVLHGLGGIGKTQLAIEYAFQNRRNYTAIFWTNGKTKPTLRDSIAALAEQINLPNLLDCQGRLKKGDSSIDDAITAVMSWFAKANNTKWLLVIDNVEDQAINPVGSDTEHVDLYDIRQYFPSNTYGSIILTTRLSRLCRLGLSMEVTELDPEESFDVLCQASGRNVSEEGKISSAKPNPNILTSLDSRAIAERLHGLPLALCHAGAYINESGISPRKYLEKYKEQSSLLLKQDDPLTYEYGSILSTWEISFTAITSRNLTAGKMLMLWAFLDNFDVWWELLHDALKNKNELAWYQHLQLPNSCLPGNRPLVGQNCQSTDQRDWLTAVASDETLFMQAVKTLRDYSFVRVNGNDSFSIHPVVHEWASSRQDRQVWHANLDMAILVVGRALPLAHHKEAWILQRRLAPCVNQIITTIAKADISLLSAYDGMLGLAFYEFDRSHFASAEKFYEIIIPGFERVWGPEHPKTVKAVHDRALCYRVLGKYEKAESAWKWTLAVTTRVSGPVAELSLRAMDDLGRVYMIQGRAMEAHHVLSLALEGKQKTQPNILETFDTMRQLGLACQQLSRLDEAHTLHHTAWKYFDKNLGPEHTWTLLSLRDLSVLQRHRGNYEEAIVILQNALQTMERQLGGKHNYVLEMLQDLAEVYEAFGKF</sequence>
<dbReference type="Gene3D" id="3.40.50.300">
    <property type="entry name" value="P-loop containing nucleotide triphosphate hydrolases"/>
    <property type="match status" value="1"/>
</dbReference>
<dbReference type="Pfam" id="PF00931">
    <property type="entry name" value="NB-ARC"/>
    <property type="match status" value="1"/>
</dbReference>
<gene>
    <name evidence="3" type="ORF">BP5796_09843</name>
</gene>
<dbReference type="PANTHER" id="PTHR48182:SF3">
    <property type="entry name" value="DUF676 DOMAIN-CONTAINING PROTEIN"/>
    <property type="match status" value="1"/>
</dbReference>
<keyword evidence="1" id="KW-0812">Transmembrane</keyword>
<dbReference type="Proteomes" id="UP000256328">
    <property type="component" value="Unassembled WGS sequence"/>
</dbReference>
<organism evidence="3 4">
    <name type="scientific">Coleophoma crateriformis</name>
    <dbReference type="NCBI Taxonomy" id="565419"/>
    <lineage>
        <taxon>Eukaryota</taxon>
        <taxon>Fungi</taxon>
        <taxon>Dikarya</taxon>
        <taxon>Ascomycota</taxon>
        <taxon>Pezizomycotina</taxon>
        <taxon>Leotiomycetes</taxon>
        <taxon>Helotiales</taxon>
        <taxon>Dermateaceae</taxon>
        <taxon>Coleophoma</taxon>
    </lineage>
</organism>
<proteinExistence type="predicted"/>
<dbReference type="PRINTS" id="PR00364">
    <property type="entry name" value="DISEASERSIST"/>
</dbReference>
<dbReference type="InterPro" id="IPR027417">
    <property type="entry name" value="P-loop_NTPase"/>
</dbReference>
<dbReference type="PANTHER" id="PTHR48182">
    <property type="entry name" value="PROTEIN SERAC1"/>
    <property type="match status" value="1"/>
</dbReference>
<dbReference type="Pfam" id="PF13424">
    <property type="entry name" value="TPR_12"/>
    <property type="match status" value="1"/>
</dbReference>
<feature type="transmembrane region" description="Helical" evidence="1">
    <location>
        <begin position="55"/>
        <end position="77"/>
    </location>
</feature>
<keyword evidence="1" id="KW-1133">Transmembrane helix</keyword>
<keyword evidence="1" id="KW-0472">Membrane</keyword>
<dbReference type="EMBL" id="PDLN01000015">
    <property type="protein sequence ID" value="RDW65151.1"/>
    <property type="molecule type" value="Genomic_DNA"/>
</dbReference>
<dbReference type="InterPro" id="IPR011990">
    <property type="entry name" value="TPR-like_helical_dom_sf"/>
</dbReference>